<keyword evidence="1" id="KW-0812">Transmembrane</keyword>
<feature type="transmembrane region" description="Helical" evidence="1">
    <location>
        <begin position="6"/>
        <end position="25"/>
    </location>
</feature>
<proteinExistence type="predicted"/>
<evidence type="ECO:0000313" key="2">
    <source>
        <dbReference type="EMBL" id="EGF89750.1"/>
    </source>
</evidence>
<feature type="transmembrane region" description="Helical" evidence="1">
    <location>
        <begin position="32"/>
        <end position="54"/>
    </location>
</feature>
<accession>F4QSN0</accession>
<name>F4QSN0_9CAUL</name>
<dbReference type="Proteomes" id="UP000006512">
    <property type="component" value="Unassembled WGS sequence"/>
</dbReference>
<reference evidence="3" key="1">
    <citation type="submission" date="2011-03" db="EMBL/GenBank/DDBJ databases">
        <title>Draft genome sequence of Brevundimonas diminuta.</title>
        <authorList>
            <person name="Brown P.J.B."/>
            <person name="Buechlein A."/>
            <person name="Hemmerich C."/>
            <person name="Brun Y.V."/>
        </authorList>
    </citation>
    <scope>NUCLEOTIDE SEQUENCE [LARGE SCALE GENOMIC DNA]</scope>
    <source>
        <strain evidence="3">C19</strain>
    </source>
</reference>
<protein>
    <submittedName>
        <fullName evidence="2">Putative membrane protein</fullName>
    </submittedName>
</protein>
<dbReference type="EMBL" id="GL883080">
    <property type="protein sequence ID" value="EGF89750.1"/>
    <property type="molecule type" value="Genomic_DNA"/>
</dbReference>
<dbReference type="AlphaFoldDB" id="F4QSN0"/>
<keyword evidence="1" id="KW-0472">Membrane</keyword>
<evidence type="ECO:0000313" key="3">
    <source>
        <dbReference type="Proteomes" id="UP000006512"/>
    </source>
</evidence>
<sequence length="100" mass="10981">MDLIGPSHSLAMAGLGLGLWLLLWVRLKDWGALIVLPMAYFVAVTGYILVGYLSGHMIFAQLMHPGLAGVLFVIGLIFYGIFVYGVWFGKRPAIEVLQES</sequence>
<organism evidence="2 3">
    <name type="scientific">Asticcacaulis biprosthecium C19</name>
    <dbReference type="NCBI Taxonomy" id="715226"/>
    <lineage>
        <taxon>Bacteria</taxon>
        <taxon>Pseudomonadati</taxon>
        <taxon>Pseudomonadota</taxon>
        <taxon>Alphaproteobacteria</taxon>
        <taxon>Caulobacterales</taxon>
        <taxon>Caulobacteraceae</taxon>
        <taxon>Asticcacaulis</taxon>
    </lineage>
</organism>
<keyword evidence="1" id="KW-1133">Transmembrane helix</keyword>
<evidence type="ECO:0000256" key="1">
    <source>
        <dbReference type="SAM" id="Phobius"/>
    </source>
</evidence>
<dbReference type="HOGENOM" id="CLU_2299899_0_0_5"/>
<gene>
    <name evidence="2" type="ORF">ABI_41730</name>
</gene>
<feature type="transmembrane region" description="Helical" evidence="1">
    <location>
        <begin position="66"/>
        <end position="87"/>
    </location>
</feature>
<keyword evidence="3" id="KW-1185">Reference proteome</keyword>
<dbReference type="STRING" id="715226.ABI_41730"/>